<evidence type="ECO:0000313" key="1">
    <source>
        <dbReference type="Proteomes" id="UP000235220"/>
    </source>
</evidence>
<evidence type="ECO:0000313" key="2">
    <source>
        <dbReference type="RefSeq" id="XP_035543640.1"/>
    </source>
</evidence>
<organism evidence="1 2">
    <name type="scientific">Juglans regia</name>
    <name type="common">English walnut</name>
    <dbReference type="NCBI Taxonomy" id="51240"/>
    <lineage>
        <taxon>Eukaryota</taxon>
        <taxon>Viridiplantae</taxon>
        <taxon>Streptophyta</taxon>
        <taxon>Embryophyta</taxon>
        <taxon>Tracheophyta</taxon>
        <taxon>Spermatophyta</taxon>
        <taxon>Magnoliopsida</taxon>
        <taxon>eudicotyledons</taxon>
        <taxon>Gunneridae</taxon>
        <taxon>Pentapetalae</taxon>
        <taxon>rosids</taxon>
        <taxon>fabids</taxon>
        <taxon>Fagales</taxon>
        <taxon>Juglandaceae</taxon>
        <taxon>Juglans</taxon>
    </lineage>
</organism>
<dbReference type="RefSeq" id="XP_035543640.1">
    <property type="nucleotide sequence ID" value="XM_035687747.1"/>
</dbReference>
<name>A0A6P9E695_JUGRE</name>
<proteinExistence type="predicted"/>
<reference evidence="2" key="1">
    <citation type="submission" date="2025-08" db="UniProtKB">
        <authorList>
            <consortium name="RefSeq"/>
        </authorList>
    </citation>
    <scope>IDENTIFICATION</scope>
    <source>
        <tissue evidence="2">Leaves</tissue>
    </source>
</reference>
<sequence length="150" mass="17463">MNGLFSRFWWRKQHMEGGIQWKKWESLGLQKGKGGLGFRDLESFNLALLAKQGWRLIKYPDSLAAVVFKEKYFGHSSFLEARLGRQPSFLWRSIWSARDLLLEGLRWRVGDGSKIQIWGSKWMPTPTSFSVQSPVSMLREDAKVEELIDK</sequence>
<dbReference type="AlphaFoldDB" id="A0A6P9E695"/>
<keyword evidence="1" id="KW-1185">Reference proteome</keyword>
<dbReference type="InParanoid" id="A0A6P9E695"/>
<gene>
    <name evidence="2" type="primary">LOC118347707</name>
</gene>
<dbReference type="Proteomes" id="UP000235220">
    <property type="component" value="Chromosome 2"/>
</dbReference>
<dbReference type="OrthoDB" id="1938246at2759"/>
<protein>
    <submittedName>
        <fullName evidence="2">Uncharacterized mitochondrial protein AtMg00310-like</fullName>
    </submittedName>
</protein>
<dbReference type="GeneID" id="118347707"/>
<accession>A0A6P9E695</accession>
<dbReference type="KEGG" id="jre:118347707"/>